<feature type="region of interest" description="Disordered" evidence="1">
    <location>
        <begin position="37"/>
        <end position="77"/>
    </location>
</feature>
<sequence length="201" mass="19715">MNKRTRQVTTGAVLGVTLLGGGASLLASTPAFAAAAASSTAASSSGTDTTHQDADGQRTEGHHHKHGGHNGQRHTPLTGETATKVAAAAKAANPGATVKTSFASTRDGGAYTALIQKTDGTRARVTLDKDFKVIKTEAAPTRDKGQHSGDKDSARSEGSGSSTGNGKGSAPSGTSTPGTTASPSSSPSPSTSSSSSAPAGS</sequence>
<dbReference type="AlphaFoldDB" id="A0AAE4C5S9"/>
<evidence type="ECO:0000313" key="3">
    <source>
        <dbReference type="EMBL" id="MDR6892626.1"/>
    </source>
</evidence>
<feature type="compositionally biased region" description="Basic and acidic residues" evidence="1">
    <location>
        <begin position="137"/>
        <end position="155"/>
    </location>
</feature>
<feature type="compositionally biased region" description="Low complexity" evidence="1">
    <location>
        <begin position="168"/>
        <end position="201"/>
    </location>
</feature>
<proteinExistence type="predicted"/>
<accession>A0AAE4C5S9</accession>
<gene>
    <name evidence="3" type="ORF">J2S35_001566</name>
</gene>
<dbReference type="Proteomes" id="UP001247307">
    <property type="component" value="Unassembled WGS sequence"/>
</dbReference>
<dbReference type="RefSeq" id="WP_309851925.1">
    <property type="nucleotide sequence ID" value="NZ_BAAAIU010000020.1"/>
</dbReference>
<dbReference type="EMBL" id="JAVDUI010000001">
    <property type="protein sequence ID" value="MDR6892626.1"/>
    <property type="molecule type" value="Genomic_DNA"/>
</dbReference>
<evidence type="ECO:0000256" key="2">
    <source>
        <dbReference type="SAM" id="SignalP"/>
    </source>
</evidence>
<keyword evidence="2" id="KW-0732">Signal</keyword>
<reference evidence="3" key="1">
    <citation type="submission" date="2023-07" db="EMBL/GenBank/DDBJ databases">
        <title>Sequencing the genomes of 1000 actinobacteria strains.</title>
        <authorList>
            <person name="Klenk H.-P."/>
        </authorList>
    </citation>
    <scope>NUCLEOTIDE SEQUENCE</scope>
    <source>
        <strain evidence="3">DSM 13988</strain>
    </source>
</reference>
<feature type="chain" id="PRO_5041966221" evidence="2">
    <location>
        <begin position="34"/>
        <end position="201"/>
    </location>
</feature>
<feature type="region of interest" description="Disordered" evidence="1">
    <location>
        <begin position="137"/>
        <end position="201"/>
    </location>
</feature>
<feature type="compositionally biased region" description="Basic and acidic residues" evidence="1">
    <location>
        <begin position="50"/>
        <end position="60"/>
    </location>
</feature>
<keyword evidence="4" id="KW-1185">Reference proteome</keyword>
<dbReference type="Gene3D" id="3.30.505.20">
    <property type="match status" value="1"/>
</dbReference>
<feature type="signal peptide" evidence="2">
    <location>
        <begin position="1"/>
        <end position="33"/>
    </location>
</feature>
<feature type="compositionally biased region" description="Basic residues" evidence="1">
    <location>
        <begin position="61"/>
        <end position="72"/>
    </location>
</feature>
<name>A0AAE4C5S9_9MICC</name>
<organism evidence="3 4">
    <name type="scientific">Falsarthrobacter nasiphocae</name>
    <dbReference type="NCBI Taxonomy" id="189863"/>
    <lineage>
        <taxon>Bacteria</taxon>
        <taxon>Bacillati</taxon>
        <taxon>Actinomycetota</taxon>
        <taxon>Actinomycetes</taxon>
        <taxon>Micrococcales</taxon>
        <taxon>Micrococcaceae</taxon>
        <taxon>Falsarthrobacter</taxon>
    </lineage>
</organism>
<protein>
    <submittedName>
        <fullName evidence="3">Spy/CpxP family protein refolding chaperone</fullName>
    </submittedName>
</protein>
<evidence type="ECO:0000256" key="1">
    <source>
        <dbReference type="SAM" id="MobiDB-lite"/>
    </source>
</evidence>
<comment type="caution">
    <text evidence="3">The sequence shown here is derived from an EMBL/GenBank/DDBJ whole genome shotgun (WGS) entry which is preliminary data.</text>
</comment>
<evidence type="ECO:0000313" key="4">
    <source>
        <dbReference type="Proteomes" id="UP001247307"/>
    </source>
</evidence>